<proteinExistence type="inferred from homology"/>
<comment type="similarity">
    <text evidence="1">Belongs to the UPF0145 family.</text>
</comment>
<evidence type="ECO:0000313" key="2">
    <source>
        <dbReference type="EMBL" id="MST31867.1"/>
    </source>
</evidence>
<dbReference type="Gene3D" id="3.30.110.70">
    <property type="entry name" value="Hypothetical protein apc22750. Chain B"/>
    <property type="match status" value="1"/>
</dbReference>
<evidence type="ECO:0000256" key="1">
    <source>
        <dbReference type="ARBA" id="ARBA00010751"/>
    </source>
</evidence>
<sequence>MATGTEAAGAFDSGLTTPDFAACLSMGLQPVGLVQGFFCGQLSSWSNYQAAVVTNYPCAFGWRGGQDHPPPGWLGTATGLDDAWTTAFATAHQRLAEEATARGAHGVVGVRVEMSHPTNDRSTEVHLFGTAVRLAGAGAGPLWTTRIAGHKLAKLVEAGYAPVSVLYARCTAVMYEGCYMEHWGPNMVGAGSPLEPIQDVHNLARSRALQQAWRQAGSASLYDVELGAHEVEGSTTYVTCQILGSLVRRVRPTLPLAAPVTTVGLGD</sequence>
<dbReference type="SUPFAM" id="SSF117782">
    <property type="entry name" value="YbjQ-like"/>
    <property type="match status" value="1"/>
</dbReference>
<dbReference type="EMBL" id="WJHE01000157">
    <property type="protein sequence ID" value="MST31867.1"/>
    <property type="molecule type" value="Genomic_DNA"/>
</dbReference>
<keyword evidence="3" id="KW-1185">Reference proteome</keyword>
<gene>
    <name evidence="2" type="ORF">GHK86_03885</name>
</gene>
<dbReference type="Proteomes" id="UP000437736">
    <property type="component" value="Unassembled WGS sequence"/>
</dbReference>
<evidence type="ECO:0000313" key="3">
    <source>
        <dbReference type="Proteomes" id="UP000437736"/>
    </source>
</evidence>
<name>A0ABW9QQF5_9ACTN</name>
<protein>
    <submittedName>
        <fullName evidence="2">Heavy metal-binding domain-containing protein</fullName>
    </submittedName>
</protein>
<reference evidence="2 3" key="1">
    <citation type="submission" date="2019-11" db="EMBL/GenBank/DDBJ databases">
        <title>Acidiferrimicrobium australis gen. nov., sp. nov., an acidophilic and obligately heterotrophic, member of the Actinobacteria that catalyses dissimilatory oxido- reduction of iron isolated from metal-rich acidic water in Chile.</title>
        <authorList>
            <person name="Gonzalez D."/>
            <person name="Huber K."/>
            <person name="Hedrich S."/>
            <person name="Rojas-Villalobos C."/>
            <person name="Quatrini R."/>
            <person name="Dinamarca M.A."/>
            <person name="Schwarz A."/>
            <person name="Canales C."/>
            <person name="Nancucheo I."/>
        </authorList>
    </citation>
    <scope>NUCLEOTIDE SEQUENCE [LARGE SCALE GENOMIC DNA]</scope>
    <source>
        <strain evidence="2 3">USS-CCA1</strain>
    </source>
</reference>
<accession>A0ABW9QQF5</accession>
<dbReference type="InterPro" id="IPR002765">
    <property type="entry name" value="UPF0145_YbjQ-like"/>
</dbReference>
<organism evidence="2 3">
    <name type="scientific">Acidiferrimicrobium australe</name>
    <dbReference type="NCBI Taxonomy" id="2664430"/>
    <lineage>
        <taxon>Bacteria</taxon>
        <taxon>Bacillati</taxon>
        <taxon>Actinomycetota</taxon>
        <taxon>Acidimicrobiia</taxon>
        <taxon>Acidimicrobiales</taxon>
        <taxon>Acidimicrobiaceae</taxon>
        <taxon>Acidiferrimicrobium</taxon>
    </lineage>
</organism>
<comment type="caution">
    <text evidence="2">The sequence shown here is derived from an EMBL/GenBank/DDBJ whole genome shotgun (WGS) entry which is preliminary data.</text>
</comment>
<dbReference type="InterPro" id="IPR035439">
    <property type="entry name" value="UPF0145_dom_sf"/>
</dbReference>
<dbReference type="Pfam" id="PF01906">
    <property type="entry name" value="YbjQ_1"/>
    <property type="match status" value="1"/>
</dbReference>